<keyword evidence="6" id="KW-1185">Reference proteome</keyword>
<keyword evidence="1" id="KW-0547">Nucleotide-binding</keyword>
<evidence type="ECO:0000313" key="6">
    <source>
        <dbReference type="Proteomes" id="UP000569951"/>
    </source>
</evidence>
<sequence>MIEVLRAGPTSAVQDLGRPGYARSGISRAGAADRWALRIANLLVGNPEGAAALELTTGTALRFEADHLVALSGADLSADLEGLPLPLHRPVRVRAGEILRLGAPRSGVRAYLAVAGGLDLPLDLGSRATDLRAGLGGLGGRALRAGDVLAVGQSSDWAQGWTKWLARRARRATSWALDPDLLPRYSRAPVLRAVPGPEEAEFARHSREAFWRDAYEVTRLADRVGVRLEGASLIRREARELLSGAVVPGVVQVPPGGQPLVLSVEAQTLGGYPRIAVVASVDLPLLVQLAPGHLVRFERTTPEEARAARARLAARLSSLRATLSEWRAERA</sequence>
<evidence type="ECO:0000313" key="5">
    <source>
        <dbReference type="EMBL" id="MBB6097171.1"/>
    </source>
</evidence>
<dbReference type="PANTHER" id="PTHR43309">
    <property type="entry name" value="5-OXOPROLINASE SUBUNIT C"/>
    <property type="match status" value="1"/>
</dbReference>
<dbReference type="Gene3D" id="2.40.100.10">
    <property type="entry name" value="Cyclophilin-like"/>
    <property type="match status" value="1"/>
</dbReference>
<dbReference type="PANTHER" id="PTHR43309:SF3">
    <property type="entry name" value="5-OXOPROLINASE SUBUNIT C"/>
    <property type="match status" value="1"/>
</dbReference>
<dbReference type="SUPFAM" id="SSF50891">
    <property type="entry name" value="Cyclophilin-like"/>
    <property type="match status" value="1"/>
</dbReference>
<dbReference type="SMART" id="SM00797">
    <property type="entry name" value="AHS2"/>
    <property type="match status" value="1"/>
</dbReference>
<accession>A0A841HUN2</accession>
<dbReference type="GO" id="GO:0016787">
    <property type="term" value="F:hydrolase activity"/>
    <property type="evidence" value="ECO:0007669"/>
    <property type="project" value="UniProtKB-KW"/>
</dbReference>
<dbReference type="EMBL" id="JACHHG010000002">
    <property type="protein sequence ID" value="MBB6097171.1"/>
    <property type="molecule type" value="Genomic_DNA"/>
</dbReference>
<evidence type="ECO:0000256" key="3">
    <source>
        <dbReference type="ARBA" id="ARBA00022840"/>
    </source>
</evidence>
<dbReference type="Pfam" id="PF02626">
    <property type="entry name" value="CT_A_B"/>
    <property type="match status" value="1"/>
</dbReference>
<protein>
    <submittedName>
        <fullName evidence="5">Antagonist of KipI</fullName>
    </submittedName>
</protein>
<dbReference type="InterPro" id="IPR052708">
    <property type="entry name" value="PxpC"/>
</dbReference>
<gene>
    <name evidence="5" type="ORF">HNR42_000585</name>
</gene>
<keyword evidence="2" id="KW-0378">Hydrolase</keyword>
<comment type="caution">
    <text evidence="5">The sequence shown here is derived from an EMBL/GenBank/DDBJ whole genome shotgun (WGS) entry which is preliminary data.</text>
</comment>
<dbReference type="GO" id="GO:0005524">
    <property type="term" value="F:ATP binding"/>
    <property type="evidence" value="ECO:0007669"/>
    <property type="project" value="UniProtKB-KW"/>
</dbReference>
<dbReference type="InterPro" id="IPR003778">
    <property type="entry name" value="CT_A_B"/>
</dbReference>
<name>A0A841HUN2_9DEIO</name>
<evidence type="ECO:0000259" key="4">
    <source>
        <dbReference type="SMART" id="SM00797"/>
    </source>
</evidence>
<dbReference type="RefSeq" id="WP_183984344.1">
    <property type="nucleotide sequence ID" value="NZ_JACHHG010000002.1"/>
</dbReference>
<dbReference type="InterPro" id="IPR029000">
    <property type="entry name" value="Cyclophilin-like_dom_sf"/>
</dbReference>
<organism evidence="5 6">
    <name type="scientific">Deinobacterium chartae</name>
    <dbReference type="NCBI Taxonomy" id="521158"/>
    <lineage>
        <taxon>Bacteria</taxon>
        <taxon>Thermotogati</taxon>
        <taxon>Deinococcota</taxon>
        <taxon>Deinococci</taxon>
        <taxon>Deinococcales</taxon>
        <taxon>Deinococcaceae</taxon>
        <taxon>Deinobacterium</taxon>
    </lineage>
</organism>
<evidence type="ECO:0000256" key="2">
    <source>
        <dbReference type="ARBA" id="ARBA00022801"/>
    </source>
</evidence>
<dbReference type="AlphaFoldDB" id="A0A841HUN2"/>
<dbReference type="NCBIfam" id="TIGR00724">
    <property type="entry name" value="urea_amlyse_rel"/>
    <property type="match status" value="1"/>
</dbReference>
<proteinExistence type="predicted"/>
<evidence type="ECO:0000256" key="1">
    <source>
        <dbReference type="ARBA" id="ARBA00022741"/>
    </source>
</evidence>
<feature type="domain" description="Carboxyltransferase" evidence="4">
    <location>
        <begin position="23"/>
        <end position="315"/>
    </location>
</feature>
<reference evidence="5 6" key="1">
    <citation type="submission" date="2020-08" db="EMBL/GenBank/DDBJ databases">
        <title>Genomic Encyclopedia of Type Strains, Phase IV (KMG-IV): sequencing the most valuable type-strain genomes for metagenomic binning, comparative biology and taxonomic classification.</title>
        <authorList>
            <person name="Goeker M."/>
        </authorList>
    </citation>
    <scope>NUCLEOTIDE SEQUENCE [LARGE SCALE GENOMIC DNA]</scope>
    <source>
        <strain evidence="5 6">DSM 21458</strain>
    </source>
</reference>
<keyword evidence="3" id="KW-0067">ATP-binding</keyword>
<dbReference type="Proteomes" id="UP000569951">
    <property type="component" value="Unassembled WGS sequence"/>
</dbReference>